<dbReference type="RefSeq" id="WP_207710107.1">
    <property type="nucleotide sequence ID" value="NZ_BLJE01000001.1"/>
</dbReference>
<comment type="pathway">
    <text evidence="1 5">Carbohydrate metabolism; hexose metabolism.</text>
</comment>
<keyword evidence="4 5" id="KW-0119">Carbohydrate metabolism</keyword>
<name>A0A6N6JAR9_9RHOB</name>
<dbReference type="EMBL" id="BLJE01000001">
    <property type="protein sequence ID" value="GFE62970.1"/>
    <property type="molecule type" value="Genomic_DNA"/>
</dbReference>
<dbReference type="CDD" id="cd09019">
    <property type="entry name" value="galactose_mutarotase_like"/>
    <property type="match status" value="1"/>
</dbReference>
<gene>
    <name evidence="8" type="primary">galM</name>
    <name evidence="8" type="ORF">KIN_00440</name>
</gene>
<dbReference type="InterPro" id="IPR015443">
    <property type="entry name" value="Aldose_1-epimerase"/>
</dbReference>
<dbReference type="InterPro" id="IPR047215">
    <property type="entry name" value="Galactose_mutarotase-like"/>
</dbReference>
<sequence length="331" mass="36553">MSFGAMPAGDPVTRHRIEGGGLTAWILSYGAVLQDLRFEGHPHPLVLGFERFEPYLTSSPYFGAIAGRCANRITNASFEIDGKTFQLDRNVEGIHSLHGGSKGMGKRNWDVVGIGPDSVTLEYIADNGEMGYPGKLSARVTYTCLPDGIFDIRLHATTDTPTLCNLAHHTYWALDDTGDTAHHLLQVDADHYVEVDDLFIPTGTVANVAGTRFDFRTTRPIADETLIDHNLCLSSEREPLRRVARLMSTQSDVSMEVLTTEPGLQVYDGYKIDIDIPGLEQKHYGPNAGLALEPQVWPDAINHDSFPNAVLRPDDTYRQHTQFKFSKGPAS</sequence>
<keyword evidence="9" id="KW-1185">Reference proteome</keyword>
<dbReference type="GO" id="GO:0006006">
    <property type="term" value="P:glucose metabolic process"/>
    <property type="evidence" value="ECO:0007669"/>
    <property type="project" value="TreeGrafter"/>
</dbReference>
<feature type="binding site" evidence="7">
    <location>
        <begin position="169"/>
        <end position="171"/>
    </location>
    <ligand>
        <name>beta-D-galactose</name>
        <dbReference type="ChEBI" id="CHEBI:27667"/>
    </ligand>
</feature>
<dbReference type="PIRSF" id="PIRSF005096">
    <property type="entry name" value="GALM"/>
    <property type="match status" value="1"/>
</dbReference>
<dbReference type="PANTHER" id="PTHR10091:SF49">
    <property type="entry name" value="ALDOSE 1-EPIMERASE"/>
    <property type="match status" value="1"/>
</dbReference>
<feature type="binding site" evidence="7">
    <location>
        <begin position="71"/>
        <end position="72"/>
    </location>
    <ligand>
        <name>beta-D-galactose</name>
        <dbReference type="ChEBI" id="CHEBI:27667"/>
    </ligand>
</feature>
<evidence type="ECO:0000256" key="6">
    <source>
        <dbReference type="PIRSR" id="PIRSR005096-1"/>
    </source>
</evidence>
<evidence type="ECO:0000256" key="3">
    <source>
        <dbReference type="ARBA" id="ARBA00023235"/>
    </source>
</evidence>
<comment type="caution">
    <text evidence="8">The sequence shown here is derived from an EMBL/GenBank/DDBJ whole genome shotgun (WGS) entry which is preliminary data.</text>
</comment>
<evidence type="ECO:0000313" key="8">
    <source>
        <dbReference type="EMBL" id="GFE62970.1"/>
    </source>
</evidence>
<dbReference type="Pfam" id="PF01263">
    <property type="entry name" value="Aldose_epim"/>
    <property type="match status" value="1"/>
</dbReference>
<evidence type="ECO:0000256" key="7">
    <source>
        <dbReference type="PIRSR" id="PIRSR005096-3"/>
    </source>
</evidence>
<dbReference type="Proteomes" id="UP000436822">
    <property type="component" value="Unassembled WGS sequence"/>
</dbReference>
<dbReference type="AlphaFoldDB" id="A0A6N6JAR9"/>
<comment type="catalytic activity">
    <reaction evidence="5">
        <text>alpha-D-glucose = beta-D-glucose</text>
        <dbReference type="Rhea" id="RHEA:10264"/>
        <dbReference type="ChEBI" id="CHEBI:15903"/>
        <dbReference type="ChEBI" id="CHEBI:17925"/>
        <dbReference type="EC" id="5.1.3.3"/>
    </reaction>
</comment>
<evidence type="ECO:0000256" key="4">
    <source>
        <dbReference type="ARBA" id="ARBA00023277"/>
    </source>
</evidence>
<evidence type="ECO:0000256" key="1">
    <source>
        <dbReference type="ARBA" id="ARBA00005028"/>
    </source>
</evidence>
<dbReference type="EC" id="5.1.3.3" evidence="5"/>
<organism evidence="8 9">
    <name type="scientific">Litoreibacter roseus</name>
    <dbReference type="NCBI Taxonomy" id="2601869"/>
    <lineage>
        <taxon>Bacteria</taxon>
        <taxon>Pseudomonadati</taxon>
        <taxon>Pseudomonadota</taxon>
        <taxon>Alphaproteobacteria</taxon>
        <taxon>Rhodobacterales</taxon>
        <taxon>Roseobacteraceae</taxon>
        <taxon>Litoreibacter</taxon>
    </lineage>
</organism>
<dbReference type="GO" id="GO:0033499">
    <property type="term" value="P:galactose catabolic process via UDP-galactose, Leloir pathway"/>
    <property type="evidence" value="ECO:0007669"/>
    <property type="project" value="TreeGrafter"/>
</dbReference>
<evidence type="ECO:0000313" key="9">
    <source>
        <dbReference type="Proteomes" id="UP000436822"/>
    </source>
</evidence>
<proteinExistence type="inferred from homology"/>
<evidence type="ECO:0000256" key="5">
    <source>
        <dbReference type="PIRNR" id="PIRNR005096"/>
    </source>
</evidence>
<accession>A0A6N6JAR9</accession>
<dbReference type="InterPro" id="IPR008183">
    <property type="entry name" value="Aldose_1/G6P_1-epimerase"/>
</dbReference>
<feature type="active site" description="Proton acceptor" evidence="6">
    <location>
        <position position="293"/>
    </location>
</feature>
<comment type="similarity">
    <text evidence="2 5">Belongs to the aldose epimerase family.</text>
</comment>
<keyword evidence="3 5" id="KW-0413">Isomerase</keyword>
<dbReference type="GO" id="GO:0004034">
    <property type="term" value="F:aldose 1-epimerase activity"/>
    <property type="evidence" value="ECO:0007669"/>
    <property type="project" value="UniProtKB-EC"/>
</dbReference>
<dbReference type="GO" id="GO:0030246">
    <property type="term" value="F:carbohydrate binding"/>
    <property type="evidence" value="ECO:0007669"/>
    <property type="project" value="InterPro"/>
</dbReference>
<feature type="active site" description="Proton donor" evidence="6">
    <location>
        <position position="169"/>
    </location>
</feature>
<reference evidence="8 9" key="1">
    <citation type="submission" date="2019-12" db="EMBL/GenBank/DDBJ databases">
        <title>Litoreibacter badius sp. nov., a novel bacteriochlorophyll a-containing bacterium in the genus Litoreibacter.</title>
        <authorList>
            <person name="Kanamuro M."/>
            <person name="Takabe Y."/>
            <person name="Mori K."/>
            <person name="Takaichi S."/>
            <person name="Hanada S."/>
        </authorList>
    </citation>
    <scope>NUCLEOTIDE SEQUENCE [LARGE SCALE GENOMIC DNA]</scope>
    <source>
        <strain evidence="8 9">K6</strain>
    </source>
</reference>
<dbReference type="PANTHER" id="PTHR10091">
    <property type="entry name" value="ALDOSE-1-EPIMERASE"/>
    <property type="match status" value="1"/>
</dbReference>
<dbReference type="InterPro" id="IPR014718">
    <property type="entry name" value="GH-type_carb-bd"/>
</dbReference>
<dbReference type="UniPathway" id="UPA00242"/>
<evidence type="ECO:0000256" key="2">
    <source>
        <dbReference type="ARBA" id="ARBA00006206"/>
    </source>
</evidence>
<dbReference type="InterPro" id="IPR011013">
    <property type="entry name" value="Gal_mutarotase_sf_dom"/>
</dbReference>
<dbReference type="Gene3D" id="2.70.98.10">
    <property type="match status" value="1"/>
</dbReference>
<protein>
    <recommendedName>
        <fullName evidence="5">Aldose 1-epimerase</fullName>
        <ecNumber evidence="5">5.1.3.3</ecNumber>
    </recommendedName>
</protein>
<dbReference type="SUPFAM" id="SSF74650">
    <property type="entry name" value="Galactose mutarotase-like"/>
    <property type="match status" value="1"/>
</dbReference>